<organism evidence="1 2">
    <name type="scientific">Levilactobacillus angrenensis</name>
    <dbReference type="NCBI Taxonomy" id="2486020"/>
    <lineage>
        <taxon>Bacteria</taxon>
        <taxon>Bacillati</taxon>
        <taxon>Bacillota</taxon>
        <taxon>Bacilli</taxon>
        <taxon>Lactobacillales</taxon>
        <taxon>Lactobacillaceae</taxon>
        <taxon>Levilactobacillus</taxon>
    </lineage>
</organism>
<evidence type="ECO:0000313" key="1">
    <source>
        <dbReference type="EMBL" id="MFC6289382.1"/>
    </source>
</evidence>
<dbReference type="InterPro" id="IPR036388">
    <property type="entry name" value="WH-like_DNA-bd_sf"/>
</dbReference>
<evidence type="ECO:0008006" key="3">
    <source>
        <dbReference type="Google" id="ProtNLM"/>
    </source>
</evidence>
<keyword evidence="2" id="KW-1185">Reference proteome</keyword>
<dbReference type="PANTHER" id="PTHR33795:SF1">
    <property type="entry name" value="INSERTION ELEMENT IS150 PROTEIN INSJ"/>
    <property type="match status" value="1"/>
</dbReference>
<dbReference type="Proteomes" id="UP001596258">
    <property type="component" value="Unassembled WGS sequence"/>
</dbReference>
<proteinExistence type="predicted"/>
<dbReference type="RefSeq" id="WP_225418656.1">
    <property type="nucleotide sequence ID" value="NZ_JBHSSO010000013.1"/>
</dbReference>
<sequence length="104" mass="11920">MPRFKYTAIEKLALINEFEASGLSSKAFGKMKGLGAKTIAPWCDRYHRDGLDGLREAKKNQHYREALKLQVVHAFLRGEGSRQEVMMKYGLRSTSQVWAWVSRS</sequence>
<comment type="caution">
    <text evidence="1">The sequence shown here is derived from an EMBL/GenBank/DDBJ whole genome shotgun (WGS) entry which is preliminary data.</text>
</comment>
<reference evidence="2" key="1">
    <citation type="journal article" date="2019" name="Int. J. Syst. Evol. Microbiol.">
        <title>The Global Catalogue of Microorganisms (GCM) 10K type strain sequencing project: providing services to taxonomists for standard genome sequencing and annotation.</title>
        <authorList>
            <consortium name="The Broad Institute Genomics Platform"/>
            <consortium name="The Broad Institute Genome Sequencing Center for Infectious Disease"/>
            <person name="Wu L."/>
            <person name="Ma J."/>
        </authorList>
    </citation>
    <scope>NUCLEOTIDE SEQUENCE [LARGE SCALE GENOMIC DNA]</scope>
    <source>
        <strain evidence="2">CCM 8893</strain>
    </source>
</reference>
<dbReference type="EMBL" id="JBHSSO010000013">
    <property type="protein sequence ID" value="MFC6289382.1"/>
    <property type="molecule type" value="Genomic_DNA"/>
</dbReference>
<dbReference type="InterPro" id="IPR010921">
    <property type="entry name" value="Trp_repressor/repl_initiator"/>
</dbReference>
<dbReference type="InterPro" id="IPR052057">
    <property type="entry name" value="IS150/IS1296_orfA-like"/>
</dbReference>
<protein>
    <recommendedName>
        <fullName evidence="3">Transposase</fullName>
    </recommendedName>
</protein>
<dbReference type="Gene3D" id="1.10.10.10">
    <property type="entry name" value="Winged helix-like DNA-binding domain superfamily/Winged helix DNA-binding domain"/>
    <property type="match status" value="1"/>
</dbReference>
<evidence type="ECO:0000313" key="2">
    <source>
        <dbReference type="Proteomes" id="UP001596258"/>
    </source>
</evidence>
<gene>
    <name evidence="1" type="ORF">ACFP1M_04090</name>
</gene>
<name>A0ABW1U927_9LACO</name>
<accession>A0ABW1U927</accession>
<dbReference type="SUPFAM" id="SSF48295">
    <property type="entry name" value="TrpR-like"/>
    <property type="match status" value="2"/>
</dbReference>
<dbReference type="PANTHER" id="PTHR33795">
    <property type="entry name" value="INSERTION ELEMENT IS150 PROTEIN INSJ"/>
    <property type="match status" value="1"/>
</dbReference>